<dbReference type="Gene3D" id="3.40.710.10">
    <property type="entry name" value="DD-peptidase/beta-lactamase superfamily"/>
    <property type="match status" value="1"/>
</dbReference>
<dbReference type="AlphaFoldDB" id="A0A521EYS1"/>
<evidence type="ECO:0000259" key="3">
    <source>
        <dbReference type="Pfam" id="PF00144"/>
    </source>
</evidence>
<dbReference type="Pfam" id="PF00144">
    <property type="entry name" value="Beta-lactamase"/>
    <property type="match status" value="1"/>
</dbReference>
<dbReference type="PANTHER" id="PTHR43283">
    <property type="entry name" value="BETA-LACTAMASE-RELATED"/>
    <property type="match status" value="1"/>
</dbReference>
<gene>
    <name evidence="4" type="ORF">SAMN06265218_12051</name>
</gene>
<dbReference type="Proteomes" id="UP000317593">
    <property type="component" value="Unassembled WGS sequence"/>
</dbReference>
<sequence>MIMIKKKNIFVLLLAAWLAGCAAEPDTIRHEGKGHIPALDSLILKEMEADHIPGAVLQVKQGGSVLHRAAYGFAKKYGYDLKPLGQPQAMTTGHLFDLASLTKVMATTYGIMLLLDRGRLHLDDPIHHYLPEFEEGEKARITIRNLLTHTAGLAQWIPTYYHGTTPGERYRHLADQPLEWPVGKERHYSDLGFMLLGDIIKRVSNCSLDEFLHEELYRPLGLNRTAFNPLEKGMKPIAATSHGNPFEKQMVYDRDFGYRVDVEPESWDGWRTYTLQGEVNDGNAWYTHGGVAGHAGLFSTVGDLQVLVDLLLNRGKLNGKQYISAGVVDRFLVKDRYGNGLGWAMDKQIIAAAGSPPGTFGHTGFTGTSVVAVPRDSLSVILLTNRQNVGRQKNGYYYDLETLRQAIFDTVEQYTAN</sequence>
<keyword evidence="2" id="KW-0732">Signal</keyword>
<proteinExistence type="predicted"/>
<dbReference type="PROSITE" id="PS51257">
    <property type="entry name" value="PROKAR_LIPOPROTEIN"/>
    <property type="match status" value="1"/>
</dbReference>
<evidence type="ECO:0000256" key="2">
    <source>
        <dbReference type="SAM" id="SignalP"/>
    </source>
</evidence>
<feature type="chain" id="PRO_5022130266" evidence="2">
    <location>
        <begin position="23"/>
        <end position="417"/>
    </location>
</feature>
<dbReference type="OrthoDB" id="9793489at2"/>
<protein>
    <submittedName>
        <fullName evidence="4">CubicO group peptidase, beta-lactamase class C family</fullName>
    </submittedName>
</protein>
<dbReference type="InterPro" id="IPR012338">
    <property type="entry name" value="Beta-lactam/transpept-like"/>
</dbReference>
<feature type="signal peptide" evidence="2">
    <location>
        <begin position="1"/>
        <end position="22"/>
    </location>
</feature>
<dbReference type="EMBL" id="FXTH01000020">
    <property type="protein sequence ID" value="SMO89084.1"/>
    <property type="molecule type" value="Genomic_DNA"/>
</dbReference>
<feature type="domain" description="Beta-lactamase-related" evidence="3">
    <location>
        <begin position="40"/>
        <end position="396"/>
    </location>
</feature>
<name>A0A521EYS1_9BACT</name>
<evidence type="ECO:0000256" key="1">
    <source>
        <dbReference type="ARBA" id="ARBA00022801"/>
    </source>
</evidence>
<dbReference type="InterPro" id="IPR050789">
    <property type="entry name" value="Diverse_Enzym_Activities"/>
</dbReference>
<reference evidence="4 5" key="1">
    <citation type="submission" date="2017-05" db="EMBL/GenBank/DDBJ databases">
        <authorList>
            <person name="Varghese N."/>
            <person name="Submissions S."/>
        </authorList>
    </citation>
    <scope>NUCLEOTIDE SEQUENCE [LARGE SCALE GENOMIC DNA]</scope>
    <source>
        <strain evidence="4 5">DSM 21194</strain>
    </source>
</reference>
<organism evidence="4 5">
    <name type="scientific">Fodinibius sediminis</name>
    <dbReference type="NCBI Taxonomy" id="1214077"/>
    <lineage>
        <taxon>Bacteria</taxon>
        <taxon>Pseudomonadati</taxon>
        <taxon>Balneolota</taxon>
        <taxon>Balneolia</taxon>
        <taxon>Balneolales</taxon>
        <taxon>Balneolaceae</taxon>
        <taxon>Fodinibius</taxon>
    </lineage>
</organism>
<dbReference type="InterPro" id="IPR001466">
    <property type="entry name" value="Beta-lactam-related"/>
</dbReference>
<dbReference type="PANTHER" id="PTHR43283:SF11">
    <property type="entry name" value="BETA-LACTAMASE-RELATED DOMAIN-CONTAINING PROTEIN"/>
    <property type="match status" value="1"/>
</dbReference>
<evidence type="ECO:0000313" key="5">
    <source>
        <dbReference type="Proteomes" id="UP000317593"/>
    </source>
</evidence>
<dbReference type="SUPFAM" id="SSF56601">
    <property type="entry name" value="beta-lactamase/transpeptidase-like"/>
    <property type="match status" value="1"/>
</dbReference>
<keyword evidence="5" id="KW-1185">Reference proteome</keyword>
<accession>A0A521EYS1</accession>
<keyword evidence="1" id="KW-0378">Hydrolase</keyword>
<dbReference type="GO" id="GO:0016787">
    <property type="term" value="F:hydrolase activity"/>
    <property type="evidence" value="ECO:0007669"/>
    <property type="project" value="UniProtKB-KW"/>
</dbReference>
<evidence type="ECO:0000313" key="4">
    <source>
        <dbReference type="EMBL" id="SMO89084.1"/>
    </source>
</evidence>